<proteinExistence type="predicted"/>
<comment type="caution">
    <text evidence="1">The sequence shown here is derived from an EMBL/GenBank/DDBJ whole genome shotgun (WGS) entry which is preliminary data.</text>
</comment>
<evidence type="ECO:0000313" key="2">
    <source>
        <dbReference type="Proteomes" id="UP000217465"/>
    </source>
</evidence>
<dbReference type="EMBL" id="NSGR01000005">
    <property type="protein sequence ID" value="PCH13215.1"/>
    <property type="molecule type" value="Genomic_DNA"/>
</dbReference>
<dbReference type="AlphaFoldDB" id="A0A0E2UHJ6"/>
<gene>
    <name evidence="1" type="ORF">A9Y57_00615</name>
</gene>
<dbReference type="RefSeq" id="WP_003105722.1">
    <property type="nucleotide sequence ID" value="NZ_BAWT01000028.1"/>
</dbReference>
<dbReference type="OMA" id="TWWIINK"/>
<dbReference type="Proteomes" id="UP000217465">
    <property type="component" value="Unassembled WGS sequence"/>
</dbReference>
<organism evidence="1 2">
    <name type="scientific">Streptococcus parauberis</name>
    <dbReference type="NCBI Taxonomy" id="1348"/>
    <lineage>
        <taxon>Bacteria</taxon>
        <taxon>Bacillati</taxon>
        <taxon>Bacillota</taxon>
        <taxon>Bacilli</taxon>
        <taxon>Lactobacillales</taxon>
        <taxon>Streptococcaceae</taxon>
        <taxon>Streptococcus</taxon>
    </lineage>
</organism>
<evidence type="ECO:0000313" key="1">
    <source>
        <dbReference type="EMBL" id="PCH13215.1"/>
    </source>
</evidence>
<dbReference type="GeneID" id="61420936"/>
<name>A0A0E2UHJ6_9STRE</name>
<accession>A0A0E2UHJ6</accession>
<protein>
    <submittedName>
        <fullName evidence="1">Uncharacterized protein</fullName>
    </submittedName>
</protein>
<sequence length="120" mass="14203">MLLIFFQTNLYTIVGEITVLLLVIGFFYQRHLLKKSKSANDKHKYSILIVFKDKERNIADYPEIAQLTDWHYNDNLKGYTGLCLENPKELTLLFNNKYNMNKKQVTVGLNRYSLFELAYK</sequence>
<reference evidence="1 2" key="1">
    <citation type="submission" date="2016-06" db="EMBL/GenBank/DDBJ databases">
        <authorList>
            <person name="Haines A.N."/>
            <person name="Council K.R."/>
        </authorList>
    </citation>
    <scope>NUCLEOTIDE SEQUENCE [LARGE SCALE GENOMIC DNA]</scope>
    <source>
        <strain evidence="1 2">SP158-29</strain>
    </source>
</reference>